<dbReference type="Proteomes" id="UP000745764">
    <property type="component" value="Unassembled WGS sequence"/>
</dbReference>
<protein>
    <submittedName>
        <fullName evidence="1">Uncharacterized protein</fullName>
    </submittedName>
</protein>
<evidence type="ECO:0000313" key="2">
    <source>
        <dbReference type="Proteomes" id="UP000745764"/>
    </source>
</evidence>
<organism evidence="1 2">
    <name type="scientific">Aureobasidium uvarum</name>
    <dbReference type="NCBI Taxonomy" id="2773716"/>
    <lineage>
        <taxon>Eukaryota</taxon>
        <taxon>Fungi</taxon>
        <taxon>Dikarya</taxon>
        <taxon>Ascomycota</taxon>
        <taxon>Pezizomycotina</taxon>
        <taxon>Dothideomycetes</taxon>
        <taxon>Dothideomycetidae</taxon>
        <taxon>Dothideales</taxon>
        <taxon>Saccotheciaceae</taxon>
        <taxon>Aureobasidium</taxon>
    </lineage>
</organism>
<comment type="caution">
    <text evidence="1">The sequence shown here is derived from an EMBL/GenBank/DDBJ whole genome shotgun (WGS) entry which is preliminary data.</text>
</comment>
<reference evidence="1" key="1">
    <citation type="submission" date="2020-06" db="EMBL/GenBank/DDBJ databases">
        <authorList>
            <person name="Onetto C."/>
        </authorList>
    </citation>
    <scope>NUCLEOTIDE SEQUENCE</scope>
</reference>
<gene>
    <name evidence="1" type="ORF">AWRI4620_LOCUS1604</name>
</gene>
<dbReference type="EMBL" id="CAINUL010000002">
    <property type="protein sequence ID" value="CAD0107349.1"/>
    <property type="molecule type" value="Genomic_DNA"/>
</dbReference>
<proteinExistence type="predicted"/>
<accession>A0A9N8KB10</accession>
<sequence length="61" mass="6675">MENFALDATHKGGLTIQHYLDCSPNVVSIFKEVNKLVLVVTIGLVSVSLLRTFRPSTSRAS</sequence>
<dbReference type="AlphaFoldDB" id="A0A9N8KB10"/>
<keyword evidence="2" id="KW-1185">Reference proteome</keyword>
<evidence type="ECO:0000313" key="1">
    <source>
        <dbReference type="EMBL" id="CAD0107349.1"/>
    </source>
</evidence>
<name>A0A9N8KB10_9PEZI</name>